<dbReference type="CDD" id="cd17574">
    <property type="entry name" value="REC_OmpR"/>
    <property type="match status" value="1"/>
</dbReference>
<dbReference type="GO" id="GO:0032993">
    <property type="term" value="C:protein-DNA complex"/>
    <property type="evidence" value="ECO:0007669"/>
    <property type="project" value="TreeGrafter"/>
</dbReference>
<dbReference type="InterPro" id="IPR001867">
    <property type="entry name" value="OmpR/PhoB-type_DNA-bd"/>
</dbReference>
<feature type="DNA-binding region" description="OmpR/PhoB-type" evidence="3">
    <location>
        <begin position="128"/>
        <end position="231"/>
    </location>
</feature>
<evidence type="ECO:0000259" key="5">
    <source>
        <dbReference type="PROSITE" id="PS51755"/>
    </source>
</evidence>
<accession>A0A2P2EC44</accession>
<dbReference type="EMBL" id="BFBR01000007">
    <property type="protein sequence ID" value="GBF58604.1"/>
    <property type="molecule type" value="Genomic_DNA"/>
</dbReference>
<dbReference type="Pfam" id="PF00072">
    <property type="entry name" value="Response_reg"/>
    <property type="match status" value="1"/>
</dbReference>
<dbReference type="Gene3D" id="6.10.250.690">
    <property type="match status" value="1"/>
</dbReference>
<dbReference type="InterPro" id="IPR011006">
    <property type="entry name" value="CheY-like_superfamily"/>
</dbReference>
<dbReference type="SMART" id="SM00862">
    <property type="entry name" value="Trans_reg_C"/>
    <property type="match status" value="1"/>
</dbReference>
<organism evidence="6 7">
    <name type="scientific">Candidatus Phycosocius bacilliformis</name>
    <dbReference type="NCBI Taxonomy" id="1445552"/>
    <lineage>
        <taxon>Bacteria</taxon>
        <taxon>Pseudomonadati</taxon>
        <taxon>Pseudomonadota</taxon>
        <taxon>Alphaproteobacteria</taxon>
        <taxon>Caulobacterales</taxon>
        <taxon>Caulobacterales incertae sedis</taxon>
        <taxon>Candidatus Phycosocius</taxon>
    </lineage>
</organism>
<dbReference type="AlphaFoldDB" id="A0A2P2EC44"/>
<dbReference type="SMART" id="SM00448">
    <property type="entry name" value="REC"/>
    <property type="match status" value="1"/>
</dbReference>
<comment type="caution">
    <text evidence="6">The sequence shown here is derived from an EMBL/GenBank/DDBJ whole genome shotgun (WGS) entry which is preliminary data.</text>
</comment>
<dbReference type="GO" id="GO:0005829">
    <property type="term" value="C:cytosol"/>
    <property type="evidence" value="ECO:0007669"/>
    <property type="project" value="TreeGrafter"/>
</dbReference>
<dbReference type="InterPro" id="IPR039420">
    <property type="entry name" value="WalR-like"/>
</dbReference>
<dbReference type="PROSITE" id="PS51755">
    <property type="entry name" value="OMPR_PHOB"/>
    <property type="match status" value="1"/>
</dbReference>
<dbReference type="GO" id="GO:0006355">
    <property type="term" value="P:regulation of DNA-templated transcription"/>
    <property type="evidence" value="ECO:0007669"/>
    <property type="project" value="InterPro"/>
</dbReference>
<dbReference type="Proteomes" id="UP000245086">
    <property type="component" value="Unassembled WGS sequence"/>
</dbReference>
<gene>
    <name evidence="6" type="primary">phoP_2</name>
    <name evidence="6" type="ORF">PbB2_02291</name>
</gene>
<evidence type="ECO:0000256" key="1">
    <source>
        <dbReference type="ARBA" id="ARBA00023125"/>
    </source>
</evidence>
<feature type="domain" description="OmpR/PhoB-type" evidence="5">
    <location>
        <begin position="128"/>
        <end position="231"/>
    </location>
</feature>
<feature type="modified residue" description="4-aspartylphosphate" evidence="2">
    <location>
        <position position="54"/>
    </location>
</feature>
<dbReference type="SUPFAM" id="SSF52172">
    <property type="entry name" value="CheY-like"/>
    <property type="match status" value="1"/>
</dbReference>
<dbReference type="GO" id="GO:0000976">
    <property type="term" value="F:transcription cis-regulatory region binding"/>
    <property type="evidence" value="ECO:0007669"/>
    <property type="project" value="TreeGrafter"/>
</dbReference>
<name>A0A2P2EC44_9PROT</name>
<dbReference type="Gene3D" id="3.40.50.2300">
    <property type="match status" value="1"/>
</dbReference>
<dbReference type="InterPro" id="IPR001789">
    <property type="entry name" value="Sig_transdc_resp-reg_receiver"/>
</dbReference>
<protein>
    <submittedName>
        <fullName evidence="6">Alkaline phosphatase synthesis transcriptional regulatory protein PhoP</fullName>
    </submittedName>
</protein>
<dbReference type="PANTHER" id="PTHR48111">
    <property type="entry name" value="REGULATOR OF RPOS"/>
    <property type="match status" value="1"/>
</dbReference>
<evidence type="ECO:0000256" key="2">
    <source>
        <dbReference type="PROSITE-ProRule" id="PRU00169"/>
    </source>
</evidence>
<dbReference type="Gene3D" id="1.10.10.10">
    <property type="entry name" value="Winged helix-like DNA-binding domain superfamily/Winged helix DNA-binding domain"/>
    <property type="match status" value="1"/>
</dbReference>
<keyword evidence="1 3" id="KW-0238">DNA-binding</keyword>
<dbReference type="InterPro" id="IPR016032">
    <property type="entry name" value="Sig_transdc_resp-reg_C-effctor"/>
</dbReference>
<dbReference type="PANTHER" id="PTHR48111:SF59">
    <property type="entry name" value="TRANSCRIPTIONAL REGULATORY PROTEIN BAER"/>
    <property type="match status" value="1"/>
</dbReference>
<dbReference type="CDD" id="cd00383">
    <property type="entry name" value="trans_reg_C"/>
    <property type="match status" value="1"/>
</dbReference>
<dbReference type="SUPFAM" id="SSF46894">
    <property type="entry name" value="C-terminal effector domain of the bipartite response regulators"/>
    <property type="match status" value="1"/>
</dbReference>
<keyword evidence="2" id="KW-0597">Phosphoprotein</keyword>
<dbReference type="InterPro" id="IPR036388">
    <property type="entry name" value="WH-like_DNA-bd_sf"/>
</dbReference>
<evidence type="ECO:0000256" key="3">
    <source>
        <dbReference type="PROSITE-ProRule" id="PRU01091"/>
    </source>
</evidence>
<dbReference type="GO" id="GO:0000156">
    <property type="term" value="F:phosphorelay response regulator activity"/>
    <property type="evidence" value="ECO:0007669"/>
    <property type="project" value="TreeGrafter"/>
</dbReference>
<dbReference type="Pfam" id="PF00486">
    <property type="entry name" value="Trans_reg_C"/>
    <property type="match status" value="1"/>
</dbReference>
<evidence type="ECO:0000259" key="4">
    <source>
        <dbReference type="PROSITE" id="PS50110"/>
    </source>
</evidence>
<sequence length="232" mass="25445">MENALILIVEDEAAIAEILEAYFRREGCRTVRAADGETAVTHHRMLNPDLVVLDVNLPKKNGYDVLQAIRQIADTPVLMATALGEDAEKLGALRFGADDYVVKPFNPLEVVARAKAILRRAQAASSRSKVLRAGVIEVNLETHAVAIVHEDSPPQRPDLTLTEFRLIAHLARVPQKVFSRAELLDACLPTDGDALERTVDSHISKARRKLELAGAKGYLEGVRGIGYRLMAP</sequence>
<evidence type="ECO:0000313" key="6">
    <source>
        <dbReference type="EMBL" id="GBF58604.1"/>
    </source>
</evidence>
<dbReference type="RefSeq" id="WP_108985622.1">
    <property type="nucleotide sequence ID" value="NZ_BFBR01000007.1"/>
</dbReference>
<dbReference type="PROSITE" id="PS50110">
    <property type="entry name" value="RESPONSE_REGULATORY"/>
    <property type="match status" value="1"/>
</dbReference>
<proteinExistence type="predicted"/>
<reference evidence="6" key="1">
    <citation type="journal article" date="2018" name="Genome Announc.">
        <title>Draft Genome Sequence of "Candidatus Phycosocius bacilliformis," an Alphaproteobacterial Ectosymbiont of the Hydrocarbon-Producing Green Alga Botryococcus braunii.</title>
        <authorList>
            <person name="Tanabe Y."/>
            <person name="Yamaguchi H."/>
            <person name="Watanabe M.M."/>
        </authorList>
    </citation>
    <scope>NUCLEOTIDE SEQUENCE [LARGE SCALE GENOMIC DNA]</scope>
    <source>
        <strain evidence="6">BOTRYCO-2</strain>
    </source>
</reference>
<evidence type="ECO:0000313" key="7">
    <source>
        <dbReference type="Proteomes" id="UP000245086"/>
    </source>
</evidence>
<feature type="domain" description="Response regulatory" evidence="4">
    <location>
        <begin position="5"/>
        <end position="118"/>
    </location>
</feature>
<keyword evidence="7" id="KW-1185">Reference proteome</keyword>
<dbReference type="OrthoDB" id="9802426at2"/>